<dbReference type="Gene3D" id="1.10.260.40">
    <property type="entry name" value="lambda repressor-like DNA-binding domains"/>
    <property type="match status" value="1"/>
</dbReference>
<proteinExistence type="inferred from homology"/>
<evidence type="ECO:0000313" key="5">
    <source>
        <dbReference type="Proteomes" id="UP000653578"/>
    </source>
</evidence>
<dbReference type="Pfam" id="PF00356">
    <property type="entry name" value="LacI"/>
    <property type="match status" value="1"/>
</dbReference>
<dbReference type="EMBL" id="WHNY01000040">
    <property type="protein sequence ID" value="NOU64897.1"/>
    <property type="molecule type" value="Genomic_DNA"/>
</dbReference>
<dbReference type="InterPro" id="IPR010982">
    <property type="entry name" value="Lambda_DNA-bd_dom_sf"/>
</dbReference>
<dbReference type="Pfam" id="PF13407">
    <property type="entry name" value="Peripla_BP_4"/>
    <property type="match status" value="1"/>
</dbReference>
<reference evidence="4 5" key="1">
    <citation type="submission" date="2019-10" db="EMBL/GenBank/DDBJ databases">
        <title>Description of Paenibacillus humi sp. nov.</title>
        <authorList>
            <person name="Carlier A."/>
            <person name="Qi S."/>
        </authorList>
    </citation>
    <scope>NUCLEOTIDE SEQUENCE [LARGE SCALE GENOMIC DNA]</scope>
    <source>
        <strain evidence="4 5">LMG 31461</strain>
    </source>
</reference>
<comment type="similarity">
    <text evidence="2">Belongs to the bacterial solute-binding protein 2 family.</text>
</comment>
<dbReference type="Proteomes" id="UP000653578">
    <property type="component" value="Unassembled WGS sequence"/>
</dbReference>
<dbReference type="SMART" id="SM00354">
    <property type="entry name" value="HTH_LACI"/>
    <property type="match status" value="1"/>
</dbReference>
<dbReference type="InterPro" id="IPR025997">
    <property type="entry name" value="SBP_2_dom"/>
</dbReference>
<protein>
    <submittedName>
        <fullName evidence="4">Substrate-binding domain-containing protein</fullName>
    </submittedName>
</protein>
<dbReference type="InterPro" id="IPR028082">
    <property type="entry name" value="Peripla_BP_I"/>
</dbReference>
<dbReference type="PANTHER" id="PTHR30036">
    <property type="entry name" value="D-XYLOSE-BINDING PERIPLASMIC PROTEIN"/>
    <property type="match status" value="1"/>
</dbReference>
<feature type="domain" description="HTH lacI-type" evidence="3">
    <location>
        <begin position="7"/>
        <end position="61"/>
    </location>
</feature>
<dbReference type="CDD" id="cd01392">
    <property type="entry name" value="HTH_LacI"/>
    <property type="match status" value="1"/>
</dbReference>
<dbReference type="PROSITE" id="PS00356">
    <property type="entry name" value="HTH_LACI_1"/>
    <property type="match status" value="1"/>
</dbReference>
<comment type="subcellular location">
    <subcellularLocation>
        <location evidence="1">Cell envelope</location>
    </subcellularLocation>
</comment>
<evidence type="ECO:0000259" key="3">
    <source>
        <dbReference type="PROSITE" id="PS50932"/>
    </source>
</evidence>
<accession>A0ABX1X8Y1</accession>
<dbReference type="SUPFAM" id="SSF47413">
    <property type="entry name" value="lambda repressor-like DNA-binding domains"/>
    <property type="match status" value="1"/>
</dbReference>
<dbReference type="PROSITE" id="PS50932">
    <property type="entry name" value="HTH_LACI_2"/>
    <property type="match status" value="1"/>
</dbReference>
<comment type="caution">
    <text evidence="4">The sequence shown here is derived from an EMBL/GenBank/DDBJ whole genome shotgun (WGS) entry which is preliminary data.</text>
</comment>
<evidence type="ECO:0000256" key="2">
    <source>
        <dbReference type="ARBA" id="ARBA00007639"/>
    </source>
</evidence>
<gene>
    <name evidence="4" type="ORF">GC096_12745</name>
</gene>
<sequence>MENPMSVTIREIAQQAGVSRGTVDRVLNGRSGVKPEIRERILAIADELQYVPNVAAKALAYNRKPIQIGIVMPPKEISFFDDIRKGIHAAEDELKGLGICLEYVYINNQLPDEGARAIQTLIANGASGILFSAIDDEVNRASIDKAIEQGIPVVTFNSDVENSKRSCFVGQDLGKSGEIAAGLMTRMFTGKAKVLVVVANMKFHAHRMRVQYFKEKLIQSEIEIVDVIEGYDRYEDTFRKLNESLQRYPDLDGIYMATGDAGACIDAVKLAGKGGQLRIVCNDLMPEVEQGLREGVIDFTIMQNPIQQGYRSLRILYDLIFTGKKPDHEFQYTDTSIMIAESL</sequence>
<dbReference type="Gene3D" id="3.40.50.2300">
    <property type="match status" value="2"/>
</dbReference>
<evidence type="ECO:0000256" key="1">
    <source>
        <dbReference type="ARBA" id="ARBA00004196"/>
    </source>
</evidence>
<dbReference type="InterPro" id="IPR000843">
    <property type="entry name" value="HTH_LacI"/>
</dbReference>
<evidence type="ECO:0000313" key="4">
    <source>
        <dbReference type="EMBL" id="NOU64897.1"/>
    </source>
</evidence>
<name>A0ABX1X8Y1_9BACL</name>
<dbReference type="PANTHER" id="PTHR30036:SF7">
    <property type="entry name" value="ABC TRANSPORTER PERIPLASMIC-BINDING PROTEIN YPHF"/>
    <property type="match status" value="1"/>
</dbReference>
<dbReference type="CDD" id="cd06307">
    <property type="entry name" value="PBP1_sugar_binding"/>
    <property type="match status" value="1"/>
</dbReference>
<keyword evidence="5" id="KW-1185">Reference proteome</keyword>
<dbReference type="InterPro" id="IPR050555">
    <property type="entry name" value="Bact_Solute-Bind_Prot2"/>
</dbReference>
<dbReference type="SUPFAM" id="SSF53822">
    <property type="entry name" value="Periplasmic binding protein-like I"/>
    <property type="match status" value="1"/>
</dbReference>
<organism evidence="4 5">
    <name type="scientific">Paenibacillus plantarum</name>
    <dbReference type="NCBI Taxonomy" id="2654975"/>
    <lineage>
        <taxon>Bacteria</taxon>
        <taxon>Bacillati</taxon>
        <taxon>Bacillota</taxon>
        <taxon>Bacilli</taxon>
        <taxon>Bacillales</taxon>
        <taxon>Paenibacillaceae</taxon>
        <taxon>Paenibacillus</taxon>
    </lineage>
</organism>